<comment type="caution">
    <text evidence="1">The sequence shown here is derived from an EMBL/GenBank/DDBJ whole genome shotgun (WGS) entry which is preliminary data.</text>
</comment>
<dbReference type="EMBL" id="CM023490">
    <property type="protein sequence ID" value="KAH6942507.1"/>
    <property type="molecule type" value="Genomic_DNA"/>
</dbReference>
<dbReference type="Proteomes" id="UP000821845">
    <property type="component" value="Chromosome 10"/>
</dbReference>
<keyword evidence="2" id="KW-1185">Reference proteome</keyword>
<organism evidence="1 2">
    <name type="scientific">Hyalomma asiaticum</name>
    <name type="common">Tick</name>
    <dbReference type="NCBI Taxonomy" id="266040"/>
    <lineage>
        <taxon>Eukaryota</taxon>
        <taxon>Metazoa</taxon>
        <taxon>Ecdysozoa</taxon>
        <taxon>Arthropoda</taxon>
        <taxon>Chelicerata</taxon>
        <taxon>Arachnida</taxon>
        <taxon>Acari</taxon>
        <taxon>Parasitiformes</taxon>
        <taxon>Ixodida</taxon>
        <taxon>Ixodoidea</taxon>
        <taxon>Ixodidae</taxon>
        <taxon>Hyalomminae</taxon>
        <taxon>Hyalomma</taxon>
    </lineage>
</organism>
<name>A0ACB7T8A2_HYAAI</name>
<sequence length="233" mass="25658">MVREKARRGLGINRLYVAGNLVGGSPTTDPLAAGVARRSSRALSFPRRVLLPHRILAPCGRLRRTTAMAWSTTPTFMPKKPASLLDDSTLNSLTTEGSATNLPDDEDDRAPMSLVVCFGPWSCRRQASPGGPAWSKNGGFDLSVLFFFPLPSATVYVRRSRCFAMAASERRVKRLRERCDAGSQTSECRRRTITQRSERVTARAWPAHRMVRPGNGVSTLQARHEDTDASSSL</sequence>
<accession>A0ACB7T8A2</accession>
<protein>
    <submittedName>
        <fullName evidence="1">Uncharacterized protein</fullName>
    </submittedName>
</protein>
<evidence type="ECO:0000313" key="2">
    <source>
        <dbReference type="Proteomes" id="UP000821845"/>
    </source>
</evidence>
<reference evidence="1" key="1">
    <citation type="submission" date="2020-05" db="EMBL/GenBank/DDBJ databases">
        <title>Large-scale comparative analyses of tick genomes elucidate their genetic diversity and vector capacities.</title>
        <authorList>
            <person name="Jia N."/>
            <person name="Wang J."/>
            <person name="Shi W."/>
            <person name="Du L."/>
            <person name="Sun Y."/>
            <person name="Zhan W."/>
            <person name="Jiang J."/>
            <person name="Wang Q."/>
            <person name="Zhang B."/>
            <person name="Ji P."/>
            <person name="Sakyi L.B."/>
            <person name="Cui X."/>
            <person name="Yuan T."/>
            <person name="Jiang B."/>
            <person name="Yang W."/>
            <person name="Lam T.T.-Y."/>
            <person name="Chang Q."/>
            <person name="Ding S."/>
            <person name="Wang X."/>
            <person name="Zhu J."/>
            <person name="Ruan X."/>
            <person name="Zhao L."/>
            <person name="Wei J."/>
            <person name="Que T."/>
            <person name="Du C."/>
            <person name="Cheng J."/>
            <person name="Dai P."/>
            <person name="Han X."/>
            <person name="Huang E."/>
            <person name="Gao Y."/>
            <person name="Liu J."/>
            <person name="Shao H."/>
            <person name="Ye R."/>
            <person name="Li L."/>
            <person name="Wei W."/>
            <person name="Wang X."/>
            <person name="Wang C."/>
            <person name="Yang T."/>
            <person name="Huo Q."/>
            <person name="Li W."/>
            <person name="Guo W."/>
            <person name="Chen H."/>
            <person name="Zhou L."/>
            <person name="Ni X."/>
            <person name="Tian J."/>
            <person name="Zhou Y."/>
            <person name="Sheng Y."/>
            <person name="Liu T."/>
            <person name="Pan Y."/>
            <person name="Xia L."/>
            <person name="Li J."/>
            <person name="Zhao F."/>
            <person name="Cao W."/>
        </authorList>
    </citation>
    <scope>NUCLEOTIDE SEQUENCE</scope>
    <source>
        <strain evidence="1">Hyas-2018</strain>
    </source>
</reference>
<gene>
    <name evidence="1" type="ORF">HPB50_006932</name>
</gene>
<evidence type="ECO:0000313" key="1">
    <source>
        <dbReference type="EMBL" id="KAH6942507.1"/>
    </source>
</evidence>
<proteinExistence type="predicted"/>